<organism evidence="2 3">
    <name type="scientific">Sphaerisporangium rufum</name>
    <dbReference type="NCBI Taxonomy" id="1381558"/>
    <lineage>
        <taxon>Bacteria</taxon>
        <taxon>Bacillati</taxon>
        <taxon>Actinomycetota</taxon>
        <taxon>Actinomycetes</taxon>
        <taxon>Streptosporangiales</taxon>
        <taxon>Streptosporangiaceae</taxon>
        <taxon>Sphaerisporangium</taxon>
    </lineage>
</organism>
<reference evidence="2" key="1">
    <citation type="submission" date="2021-01" db="EMBL/GenBank/DDBJ databases">
        <title>Whole genome shotgun sequence of Sphaerisporangium rufum NBRC 109079.</title>
        <authorList>
            <person name="Komaki H."/>
            <person name="Tamura T."/>
        </authorList>
    </citation>
    <scope>NUCLEOTIDE SEQUENCE</scope>
    <source>
        <strain evidence="2">NBRC 109079</strain>
    </source>
</reference>
<proteinExistence type="predicted"/>
<evidence type="ECO:0000313" key="3">
    <source>
        <dbReference type="Proteomes" id="UP000655287"/>
    </source>
</evidence>
<dbReference type="Proteomes" id="UP000655287">
    <property type="component" value="Unassembled WGS sequence"/>
</dbReference>
<accession>A0A919R1H2</accession>
<sequence>MMSDFAAGFVPGRELSRAFYHQVVAPLAGAVPHGAALIGPGSEVLAFDTERSTDHDWGPRVLIFTDPAAARPLADRIAAHLPDRFGGYPTAFGSDRHPLHHGVQVTDLASFARAHLGFDPRGQITTADWLGASWQRLAEFTSGEVFHDGLGELAPARAALRWYPVPLWRYVLACQWRRIGQVEAFPGRCGEVGDDLGSRLVTARIAEDVMKLCLLMRRRYPPYTKWLGSAFARLPGSAEIGEALAGALGGRTWRDRERHLCRAYERLAALHNRLALTEPLDPAVRPFHDRPFQVIGADRFADALLAAAGPVPGARSPAGSVDQVSDAVEVLTDATRSRAVTRALHPAR</sequence>
<keyword evidence="3" id="KW-1185">Reference proteome</keyword>
<protein>
    <recommendedName>
        <fullName evidence="1">DUF4037 domain-containing protein</fullName>
    </recommendedName>
</protein>
<dbReference type="EMBL" id="BOOU01000044">
    <property type="protein sequence ID" value="GII78021.1"/>
    <property type="molecule type" value="Genomic_DNA"/>
</dbReference>
<feature type="domain" description="DUF4037" evidence="1">
    <location>
        <begin position="129"/>
        <end position="227"/>
    </location>
</feature>
<name>A0A919R1H2_9ACTN</name>
<evidence type="ECO:0000259" key="1">
    <source>
        <dbReference type="Pfam" id="PF13228"/>
    </source>
</evidence>
<dbReference type="InterPro" id="IPR025117">
    <property type="entry name" value="DUF4037"/>
</dbReference>
<gene>
    <name evidence="2" type="ORF">Sru01_30030</name>
</gene>
<dbReference type="AlphaFoldDB" id="A0A919R1H2"/>
<evidence type="ECO:0000313" key="2">
    <source>
        <dbReference type="EMBL" id="GII78021.1"/>
    </source>
</evidence>
<comment type="caution">
    <text evidence="2">The sequence shown here is derived from an EMBL/GenBank/DDBJ whole genome shotgun (WGS) entry which is preliminary data.</text>
</comment>
<dbReference type="Pfam" id="PF13228">
    <property type="entry name" value="DUF4037"/>
    <property type="match status" value="1"/>
</dbReference>